<dbReference type="HOGENOM" id="CLU_2700678_0_0_5"/>
<protein>
    <submittedName>
        <fullName evidence="1">Uncharacterized protein</fullName>
    </submittedName>
</protein>
<name>F7XWH6_MIDMI</name>
<sequence length="73" mass="8814">MVYYIVWQLNNARLKKIIFKNCCLGLSKAYSKLKVRNQYTLYLYRMLDYFIVKNGPKFQRRGETWLIGGYFSS</sequence>
<dbReference type="Proteomes" id="UP000006639">
    <property type="component" value="Chromosome"/>
</dbReference>
<reference evidence="1 2" key="1">
    <citation type="journal article" date="2011" name="Mol. Biol. Evol.">
        <title>Phylogenomic evidence for the presence of a flagellum and cbb3 oxidase in the free-living mitochondrial ancestor.</title>
        <authorList>
            <person name="Sassera D."/>
            <person name="Lo N."/>
            <person name="Epis S."/>
            <person name="D'Auria G."/>
            <person name="Montagna M."/>
            <person name="Comandatore F."/>
            <person name="Horner D."/>
            <person name="Pereto J."/>
            <person name="Luciano A.M."/>
            <person name="Franciosi F."/>
            <person name="Ferri E."/>
            <person name="Crotti E."/>
            <person name="Bazzocchi C."/>
            <person name="Daffonchio D."/>
            <person name="Sacchi L."/>
            <person name="Moya A."/>
            <person name="Latorre A."/>
            <person name="Bandi C."/>
        </authorList>
    </citation>
    <scope>NUCLEOTIDE SEQUENCE [LARGE SCALE GENOMIC DNA]</scope>
    <source>
        <strain evidence="1 2">IricVA</strain>
    </source>
</reference>
<dbReference type="AlphaFoldDB" id="F7XWH6"/>
<evidence type="ECO:0000313" key="1">
    <source>
        <dbReference type="EMBL" id="AEI89025.1"/>
    </source>
</evidence>
<organism evidence="1 2">
    <name type="scientific">Midichloria mitochondrii (strain IricVA)</name>
    <dbReference type="NCBI Taxonomy" id="696127"/>
    <lineage>
        <taxon>Bacteria</taxon>
        <taxon>Pseudomonadati</taxon>
        <taxon>Pseudomonadota</taxon>
        <taxon>Alphaproteobacteria</taxon>
        <taxon>Rickettsiales</taxon>
        <taxon>Candidatus Midichloriaceae</taxon>
        <taxon>Candidatus Midichloria</taxon>
    </lineage>
</organism>
<dbReference type="EMBL" id="CP002130">
    <property type="protein sequence ID" value="AEI89025.1"/>
    <property type="molecule type" value="Genomic_DNA"/>
</dbReference>
<accession>F7XWH6</accession>
<dbReference type="KEGG" id="mmn:midi_00734"/>
<evidence type="ECO:0000313" key="2">
    <source>
        <dbReference type="Proteomes" id="UP000006639"/>
    </source>
</evidence>
<gene>
    <name evidence="1" type="ordered locus">midi_00734</name>
</gene>
<proteinExistence type="predicted"/>
<keyword evidence="2" id="KW-1185">Reference proteome</keyword>